<evidence type="ECO:0000313" key="2">
    <source>
        <dbReference type="Proteomes" id="UP000324222"/>
    </source>
</evidence>
<organism evidence="1 2">
    <name type="scientific">Portunus trituberculatus</name>
    <name type="common">Swimming crab</name>
    <name type="synonym">Neptunus trituberculatus</name>
    <dbReference type="NCBI Taxonomy" id="210409"/>
    <lineage>
        <taxon>Eukaryota</taxon>
        <taxon>Metazoa</taxon>
        <taxon>Ecdysozoa</taxon>
        <taxon>Arthropoda</taxon>
        <taxon>Crustacea</taxon>
        <taxon>Multicrustacea</taxon>
        <taxon>Malacostraca</taxon>
        <taxon>Eumalacostraca</taxon>
        <taxon>Eucarida</taxon>
        <taxon>Decapoda</taxon>
        <taxon>Pleocyemata</taxon>
        <taxon>Brachyura</taxon>
        <taxon>Eubrachyura</taxon>
        <taxon>Portunoidea</taxon>
        <taxon>Portunidae</taxon>
        <taxon>Portuninae</taxon>
        <taxon>Portunus</taxon>
    </lineage>
</organism>
<reference evidence="1 2" key="1">
    <citation type="submission" date="2019-05" db="EMBL/GenBank/DDBJ databases">
        <title>Another draft genome of Portunus trituberculatus and its Hox gene families provides insights of decapod evolution.</title>
        <authorList>
            <person name="Jeong J.-H."/>
            <person name="Song I."/>
            <person name="Kim S."/>
            <person name="Choi T."/>
            <person name="Kim D."/>
            <person name="Ryu S."/>
            <person name="Kim W."/>
        </authorList>
    </citation>
    <scope>NUCLEOTIDE SEQUENCE [LARGE SCALE GENOMIC DNA]</scope>
    <source>
        <tissue evidence="1">Muscle</tissue>
    </source>
</reference>
<name>A0A5B7EVC9_PORTR</name>
<comment type="caution">
    <text evidence="1">The sequence shown here is derived from an EMBL/GenBank/DDBJ whole genome shotgun (WGS) entry which is preliminary data.</text>
</comment>
<dbReference type="EMBL" id="VSRR010003771">
    <property type="protein sequence ID" value="MPC37395.1"/>
    <property type="molecule type" value="Genomic_DNA"/>
</dbReference>
<gene>
    <name evidence="1" type="ORF">E2C01_030870</name>
</gene>
<dbReference type="Proteomes" id="UP000324222">
    <property type="component" value="Unassembled WGS sequence"/>
</dbReference>
<proteinExistence type="predicted"/>
<accession>A0A5B7EVC9</accession>
<dbReference type="AlphaFoldDB" id="A0A5B7EVC9"/>
<evidence type="ECO:0000313" key="1">
    <source>
        <dbReference type="EMBL" id="MPC37395.1"/>
    </source>
</evidence>
<sequence>MEVLSMLSVSGPSLFLGKACVLGGDDWWRCWDKGYSAQVWGRDLMLVILELCGTWSSLKNVMPEYTIVLGELLYCLCQVDTYDGTTYDHS</sequence>
<protein>
    <submittedName>
        <fullName evidence="1">Uncharacterized protein</fullName>
    </submittedName>
</protein>
<keyword evidence="2" id="KW-1185">Reference proteome</keyword>